<reference evidence="2" key="2">
    <citation type="journal article" date="2015" name="Data Brief">
        <title>Shoot transcriptome of the giant reed, Arundo donax.</title>
        <authorList>
            <person name="Barrero R.A."/>
            <person name="Guerrero F.D."/>
            <person name="Moolhuijzen P."/>
            <person name="Goolsby J.A."/>
            <person name="Tidwell J."/>
            <person name="Bellgard S.E."/>
            <person name="Bellgard M.I."/>
        </authorList>
    </citation>
    <scope>NUCLEOTIDE SEQUENCE</scope>
    <source>
        <tissue evidence="2">Shoot tissue taken approximately 20 cm above the soil surface</tissue>
    </source>
</reference>
<feature type="region of interest" description="Disordered" evidence="1">
    <location>
        <begin position="1"/>
        <end position="93"/>
    </location>
</feature>
<evidence type="ECO:0000256" key="1">
    <source>
        <dbReference type="SAM" id="MobiDB-lite"/>
    </source>
</evidence>
<protein>
    <submittedName>
        <fullName evidence="2">Uncharacterized protein</fullName>
    </submittedName>
</protein>
<evidence type="ECO:0000313" key="2">
    <source>
        <dbReference type="EMBL" id="JAE30707.1"/>
    </source>
</evidence>
<dbReference type="EMBL" id="GBRH01167189">
    <property type="protein sequence ID" value="JAE30707.1"/>
    <property type="molecule type" value="Transcribed_RNA"/>
</dbReference>
<sequence length="93" mass="9552">MLSPTTSPRASHDTPNHRHGVASPARHDSNAPAAGRSESFHCSSTWPCSLTQWHGETTSSAQASDTRSASLDATASNRGGIGGRPRGEAEAGG</sequence>
<feature type="compositionally biased region" description="Polar residues" evidence="1">
    <location>
        <begin position="40"/>
        <end position="77"/>
    </location>
</feature>
<name>A0A0A9H1S4_ARUDO</name>
<dbReference type="AlphaFoldDB" id="A0A0A9H1S4"/>
<proteinExistence type="predicted"/>
<organism evidence="2">
    <name type="scientific">Arundo donax</name>
    <name type="common">Giant reed</name>
    <name type="synonym">Donax arundinaceus</name>
    <dbReference type="NCBI Taxonomy" id="35708"/>
    <lineage>
        <taxon>Eukaryota</taxon>
        <taxon>Viridiplantae</taxon>
        <taxon>Streptophyta</taxon>
        <taxon>Embryophyta</taxon>
        <taxon>Tracheophyta</taxon>
        <taxon>Spermatophyta</taxon>
        <taxon>Magnoliopsida</taxon>
        <taxon>Liliopsida</taxon>
        <taxon>Poales</taxon>
        <taxon>Poaceae</taxon>
        <taxon>PACMAD clade</taxon>
        <taxon>Arundinoideae</taxon>
        <taxon>Arundineae</taxon>
        <taxon>Arundo</taxon>
    </lineage>
</organism>
<accession>A0A0A9H1S4</accession>
<reference evidence="2" key="1">
    <citation type="submission" date="2014-09" db="EMBL/GenBank/DDBJ databases">
        <authorList>
            <person name="Magalhaes I.L.F."/>
            <person name="Oliveira U."/>
            <person name="Santos F.R."/>
            <person name="Vidigal T.H.D.A."/>
            <person name="Brescovit A.D."/>
            <person name="Santos A.J."/>
        </authorList>
    </citation>
    <scope>NUCLEOTIDE SEQUENCE</scope>
    <source>
        <tissue evidence="2">Shoot tissue taken approximately 20 cm above the soil surface</tissue>
    </source>
</reference>